<dbReference type="Gene3D" id="3.30.450.20">
    <property type="entry name" value="PAS domain"/>
    <property type="match status" value="2"/>
</dbReference>
<evidence type="ECO:0000256" key="6">
    <source>
        <dbReference type="ARBA" id="ARBA00022777"/>
    </source>
</evidence>
<evidence type="ECO:0000256" key="4">
    <source>
        <dbReference type="ARBA" id="ARBA00022679"/>
    </source>
</evidence>
<evidence type="ECO:0000256" key="3">
    <source>
        <dbReference type="ARBA" id="ARBA00022553"/>
    </source>
</evidence>
<gene>
    <name evidence="11" type="ORF">ACK2TP_13295</name>
</gene>
<evidence type="ECO:0000256" key="1">
    <source>
        <dbReference type="ARBA" id="ARBA00000085"/>
    </source>
</evidence>
<dbReference type="Pfam" id="PF00512">
    <property type="entry name" value="HisKA"/>
    <property type="match status" value="1"/>
</dbReference>
<comment type="caution">
    <text evidence="11">The sequence shown here is derived from an EMBL/GenBank/DDBJ whole genome shotgun (WGS) entry which is preliminary data.</text>
</comment>
<dbReference type="InterPro" id="IPR036097">
    <property type="entry name" value="HisK_dim/P_sf"/>
</dbReference>
<keyword evidence="7" id="KW-0067">ATP-binding</keyword>
<evidence type="ECO:0000256" key="2">
    <source>
        <dbReference type="ARBA" id="ARBA00012438"/>
    </source>
</evidence>
<keyword evidence="4" id="KW-0808">Transferase</keyword>
<dbReference type="RefSeq" id="WP_344688394.1">
    <property type="nucleotide sequence ID" value="NZ_BAABBH010000001.1"/>
</dbReference>
<dbReference type="InterPro" id="IPR003661">
    <property type="entry name" value="HisK_dim/P_dom"/>
</dbReference>
<dbReference type="Pfam" id="PF08447">
    <property type="entry name" value="PAS_3"/>
    <property type="match status" value="1"/>
</dbReference>
<evidence type="ECO:0000256" key="7">
    <source>
        <dbReference type="ARBA" id="ARBA00022840"/>
    </source>
</evidence>
<dbReference type="InterPro" id="IPR036890">
    <property type="entry name" value="HATPase_C_sf"/>
</dbReference>
<keyword evidence="3" id="KW-0597">Phosphoprotein</keyword>
<dbReference type="InterPro" id="IPR000014">
    <property type="entry name" value="PAS"/>
</dbReference>
<dbReference type="InterPro" id="IPR000700">
    <property type="entry name" value="PAS-assoc_C"/>
</dbReference>
<dbReference type="Gene3D" id="2.10.70.100">
    <property type="match status" value="1"/>
</dbReference>
<keyword evidence="12" id="KW-1185">Reference proteome</keyword>
<dbReference type="CDD" id="cd00082">
    <property type="entry name" value="HisKA"/>
    <property type="match status" value="1"/>
</dbReference>
<dbReference type="PANTHER" id="PTHR43065:SF10">
    <property type="entry name" value="PEROXIDE STRESS-ACTIVATED HISTIDINE KINASE MAK3"/>
    <property type="match status" value="1"/>
</dbReference>
<evidence type="ECO:0000313" key="11">
    <source>
        <dbReference type="EMBL" id="MFN2976743.1"/>
    </source>
</evidence>
<evidence type="ECO:0000259" key="9">
    <source>
        <dbReference type="PROSITE" id="PS50109"/>
    </source>
</evidence>
<feature type="domain" description="PAC" evidence="10">
    <location>
        <begin position="261"/>
        <end position="313"/>
    </location>
</feature>
<dbReference type="EMBL" id="JBJYXY010000001">
    <property type="protein sequence ID" value="MFN2976743.1"/>
    <property type="molecule type" value="Genomic_DNA"/>
</dbReference>
<comment type="catalytic activity">
    <reaction evidence="1">
        <text>ATP + protein L-histidine = ADP + protein N-phospho-L-histidine.</text>
        <dbReference type="EC" id="2.7.13.3"/>
    </reaction>
</comment>
<reference evidence="11 12" key="1">
    <citation type="submission" date="2024-12" db="EMBL/GenBank/DDBJ databases">
        <authorList>
            <person name="Lee Y."/>
        </authorList>
    </citation>
    <scope>NUCLEOTIDE SEQUENCE [LARGE SCALE GENOMIC DNA]</scope>
    <source>
        <strain evidence="11 12">03SUJ4</strain>
    </source>
</reference>
<dbReference type="PROSITE" id="PS50113">
    <property type="entry name" value="PAC"/>
    <property type="match status" value="1"/>
</dbReference>
<dbReference type="EC" id="2.7.13.3" evidence="2"/>
<dbReference type="PROSITE" id="PS50109">
    <property type="entry name" value="HIS_KIN"/>
    <property type="match status" value="1"/>
</dbReference>
<dbReference type="InterPro" id="IPR035965">
    <property type="entry name" value="PAS-like_dom_sf"/>
</dbReference>
<keyword evidence="8" id="KW-0902">Two-component regulatory system</keyword>
<accession>A0ABW9KN20</accession>
<dbReference type="InterPro" id="IPR003594">
    <property type="entry name" value="HATPase_dom"/>
</dbReference>
<dbReference type="Proteomes" id="UP001634747">
    <property type="component" value="Unassembled WGS sequence"/>
</dbReference>
<sequence>MLGTLREIEEHGIAVQVKGRFLPEAPEAARNVVQGSGEMADLVRRMDWSRTPLGPIAKWSETLVAAVNLMLLSPFAGAVYWSSDLILLYNDHYRPFLAQKHPWALGCTGPEVWAEAWEQIGDPIRSAFHPGKSVSARAEKIPILVDGVMQDRWWTYGLNPIFESGNIVGIANPVVDDTAAVIAERELRRSREEFEMGMEAASLGMWHYNPETRQVIADDRMHRIVGSPKPNGEVAYWLNLLHPEDQERVAEHFRGVLAGKHDYDIEYRILRDGEVRWLRSKGKASQAADSPQELFAIVEDVTERKLAETALRQNEKLAAVGRLAASIAHEINNPLESVTNLLYLIQNSDSMEDVRTYVTTAERELRRVSLIANQTLRFHKQQTRPAMAFCYDLIGDSLAMFQGRVVNNGVTLEKRKRAEHPVECLGGEIRQVLNNLIGNALDAMPKGGRLLLRSREQVDPVTGERGLVMTVADTGTGMSPQVKERIFDAFYTTKGMGGTGLGLWISSEIVARHRGKLRFRSSDRPGKSGTVFTLFLPFGTCSATSGQR</sequence>
<dbReference type="SMART" id="SM00387">
    <property type="entry name" value="HATPase_c"/>
    <property type="match status" value="1"/>
</dbReference>
<dbReference type="SUPFAM" id="SSF55785">
    <property type="entry name" value="PYP-like sensor domain (PAS domain)"/>
    <property type="match status" value="1"/>
</dbReference>
<dbReference type="PRINTS" id="PR00344">
    <property type="entry name" value="BCTRLSENSOR"/>
</dbReference>
<dbReference type="SUPFAM" id="SSF55874">
    <property type="entry name" value="ATPase domain of HSP90 chaperone/DNA topoisomerase II/histidine kinase"/>
    <property type="match status" value="1"/>
</dbReference>
<dbReference type="InterPro" id="IPR013655">
    <property type="entry name" value="PAS_fold_3"/>
</dbReference>
<dbReference type="PANTHER" id="PTHR43065">
    <property type="entry name" value="SENSOR HISTIDINE KINASE"/>
    <property type="match status" value="1"/>
</dbReference>
<evidence type="ECO:0000256" key="5">
    <source>
        <dbReference type="ARBA" id="ARBA00022741"/>
    </source>
</evidence>
<feature type="domain" description="Histidine kinase" evidence="9">
    <location>
        <begin position="326"/>
        <end position="540"/>
    </location>
</feature>
<proteinExistence type="predicted"/>
<evidence type="ECO:0000259" key="10">
    <source>
        <dbReference type="PROSITE" id="PS50113"/>
    </source>
</evidence>
<dbReference type="InterPro" id="IPR004358">
    <property type="entry name" value="Sig_transdc_His_kin-like_C"/>
</dbReference>
<dbReference type="Gene3D" id="3.30.565.10">
    <property type="entry name" value="Histidine kinase-like ATPase, C-terminal domain"/>
    <property type="match status" value="1"/>
</dbReference>
<dbReference type="Pfam" id="PF02518">
    <property type="entry name" value="HATPase_c"/>
    <property type="match status" value="1"/>
</dbReference>
<keyword evidence="5" id="KW-0547">Nucleotide-binding</keyword>
<evidence type="ECO:0000256" key="8">
    <source>
        <dbReference type="ARBA" id="ARBA00023012"/>
    </source>
</evidence>
<dbReference type="SMART" id="SM00388">
    <property type="entry name" value="HisKA"/>
    <property type="match status" value="1"/>
</dbReference>
<dbReference type="GO" id="GO:0016301">
    <property type="term" value="F:kinase activity"/>
    <property type="evidence" value="ECO:0007669"/>
    <property type="project" value="UniProtKB-KW"/>
</dbReference>
<protein>
    <recommendedName>
        <fullName evidence="2">histidine kinase</fullName>
        <ecNumber evidence="2">2.7.13.3</ecNumber>
    </recommendedName>
</protein>
<dbReference type="SUPFAM" id="SSF47384">
    <property type="entry name" value="Homodimeric domain of signal transducing histidine kinase"/>
    <property type="match status" value="1"/>
</dbReference>
<dbReference type="Gene3D" id="1.10.287.130">
    <property type="match status" value="1"/>
</dbReference>
<keyword evidence="6 11" id="KW-0418">Kinase</keyword>
<evidence type="ECO:0000313" key="12">
    <source>
        <dbReference type="Proteomes" id="UP001634747"/>
    </source>
</evidence>
<organism evidence="11 12">
    <name type="scientific">Terriglobus aquaticus</name>
    <dbReference type="NCBI Taxonomy" id="940139"/>
    <lineage>
        <taxon>Bacteria</taxon>
        <taxon>Pseudomonadati</taxon>
        <taxon>Acidobacteriota</taxon>
        <taxon>Terriglobia</taxon>
        <taxon>Terriglobales</taxon>
        <taxon>Acidobacteriaceae</taxon>
        <taxon>Terriglobus</taxon>
    </lineage>
</organism>
<dbReference type="NCBIfam" id="TIGR00229">
    <property type="entry name" value="sensory_box"/>
    <property type="match status" value="1"/>
</dbReference>
<name>A0ABW9KN20_9BACT</name>
<dbReference type="CDD" id="cd00130">
    <property type="entry name" value="PAS"/>
    <property type="match status" value="1"/>
</dbReference>
<dbReference type="InterPro" id="IPR005467">
    <property type="entry name" value="His_kinase_dom"/>
</dbReference>